<dbReference type="CDD" id="cd08379">
    <property type="entry name" value="C2D_MCTP_PRT_plant"/>
    <property type="match status" value="1"/>
</dbReference>
<dbReference type="SMART" id="SM00239">
    <property type="entry name" value="C2"/>
    <property type="match status" value="3"/>
</dbReference>
<organism evidence="10 11">
    <name type="scientific">Ceratopteris richardii</name>
    <name type="common">Triangle waterfern</name>
    <dbReference type="NCBI Taxonomy" id="49495"/>
    <lineage>
        <taxon>Eukaryota</taxon>
        <taxon>Viridiplantae</taxon>
        <taxon>Streptophyta</taxon>
        <taxon>Embryophyta</taxon>
        <taxon>Tracheophyta</taxon>
        <taxon>Polypodiopsida</taxon>
        <taxon>Polypodiidae</taxon>
        <taxon>Polypodiales</taxon>
        <taxon>Pteridineae</taxon>
        <taxon>Pteridaceae</taxon>
        <taxon>Parkerioideae</taxon>
        <taxon>Ceratopteris</taxon>
    </lineage>
</organism>
<dbReference type="InterPro" id="IPR013583">
    <property type="entry name" value="MCTP_C"/>
</dbReference>
<comment type="caution">
    <text evidence="10">The sequence shown here is derived from an EMBL/GenBank/DDBJ whole genome shotgun (WGS) entry which is preliminary data.</text>
</comment>
<dbReference type="PROSITE" id="PS50004">
    <property type="entry name" value="C2"/>
    <property type="match status" value="3"/>
</dbReference>
<keyword evidence="4" id="KW-0677">Repeat</keyword>
<evidence type="ECO:0000256" key="7">
    <source>
        <dbReference type="SAM" id="MobiDB-lite"/>
    </source>
</evidence>
<dbReference type="AlphaFoldDB" id="A0A8T2QCE6"/>
<gene>
    <name evidence="10" type="ORF">KP509_36G042500</name>
</gene>
<keyword evidence="6 8" id="KW-0472">Membrane</keyword>
<feature type="domain" description="C2" evidence="9">
    <location>
        <begin position="187"/>
        <end position="303"/>
    </location>
</feature>
<evidence type="ECO:0000256" key="6">
    <source>
        <dbReference type="ARBA" id="ARBA00023136"/>
    </source>
</evidence>
<dbReference type="InterPro" id="IPR047257">
    <property type="entry name" value="C2B_MCTP_PRT_plant"/>
</dbReference>
<reference evidence="10" key="1">
    <citation type="submission" date="2021-08" db="EMBL/GenBank/DDBJ databases">
        <title>WGS assembly of Ceratopteris richardii.</title>
        <authorList>
            <person name="Marchant D.B."/>
            <person name="Chen G."/>
            <person name="Jenkins J."/>
            <person name="Shu S."/>
            <person name="Leebens-Mack J."/>
            <person name="Grimwood J."/>
            <person name="Schmutz J."/>
            <person name="Soltis P."/>
            <person name="Soltis D."/>
            <person name="Chen Z.-H."/>
        </authorList>
    </citation>
    <scope>NUCLEOTIDE SEQUENCE</scope>
    <source>
        <strain evidence="10">Whitten #5841</strain>
        <tissue evidence="10">Leaf</tissue>
    </source>
</reference>
<feature type="transmembrane region" description="Helical" evidence="8">
    <location>
        <begin position="708"/>
        <end position="737"/>
    </location>
</feature>
<dbReference type="FunFam" id="2.60.40.150:FF:000090">
    <property type="entry name" value="C2 domain-containing protein"/>
    <property type="match status" value="1"/>
</dbReference>
<evidence type="ECO:0000256" key="2">
    <source>
        <dbReference type="ARBA" id="ARBA00007923"/>
    </source>
</evidence>
<dbReference type="PANTHER" id="PTHR31425">
    <property type="entry name" value="PHOSPHORIBOSYLANTHRANILATE TRANSFERASE ISOFORM 1"/>
    <property type="match status" value="1"/>
</dbReference>
<dbReference type="InterPro" id="IPR047259">
    <property type="entry name" value="QUIRKY-like"/>
</dbReference>
<accession>A0A8T2QCE6</accession>
<sequence length="765" mass="87670">MPTHVPGPDPADYSLKDTNPPLGGMHGEKICTYDLVEKMQYFYVRVVKAKGLAVKDVTGSSDPYVKLILGSKSIQTPTVLRSLNPEWNLVFAFGKEVTHGPVLKVTVWDQDLAKKDDFLGAVWFDLQEIPVRVPPDSPLAPQWYRLEEIRGQGKVQGDIMLSVWMGTQADEAFSEAWISDTGGYAHNRSKVYLSPRLWYLRVTVIEAQDLHLGERFRYPEVTVRAQLRYQVMRTKVARNKTAASPYWNEDLLFVAGEPFDEQVLITVEEKVSPGKDEVIGHTKVNLVTVEKRYDHRQVPSRWFDLEKSGTENGRFSGRVHLRLCFDGGYHVIDEAAYMSSDHRPTAKQLWKKSLGVLEIGILGAQSLLPMKTKDGRGSIDAYCVAKYGQKWVRTRTVMDSFQPRWNEQYTWEVYDPCTVLTVGVFDNSHMQQTQKGGSKDICIGKVRIRLSTLEAFRVYTNSYPLLVLHPSGAKRMGELELAVRFSVSSTFSVLHAYTQPLLPKMHYLYPLSIPQQDYLRQVAMRMVAERLARSEPPLKHEVVRFMLDTNSSFWSLRRTKANWYRITSILSPIHAAARWLDDVRQWRQPVTSMLVHVLFLILVWFPELILPTVFLYMFLIGAWHHRFRPRSPSHMDARLSHANAVSPDELDEEFDTVPSSKPPEVIKIRYERLRALAGKIQSVLGDLASQGERVHALLSWRDPRATTMFIIFCLAVAGFLYVVPLRVTIVLAGLYFLRHPRFRSRHPSVALSFFRRLPSLADRIL</sequence>
<evidence type="ECO:0000256" key="3">
    <source>
        <dbReference type="ARBA" id="ARBA00022692"/>
    </source>
</evidence>
<dbReference type="InterPro" id="IPR000008">
    <property type="entry name" value="C2_dom"/>
</dbReference>
<dbReference type="Pfam" id="PF00168">
    <property type="entry name" value="C2"/>
    <property type="match status" value="3"/>
</dbReference>
<dbReference type="CDD" id="cd08378">
    <property type="entry name" value="C2B_MCTP_PRT_plant"/>
    <property type="match status" value="1"/>
</dbReference>
<dbReference type="GO" id="GO:0016020">
    <property type="term" value="C:membrane"/>
    <property type="evidence" value="ECO:0007669"/>
    <property type="project" value="UniProtKB-SubCell"/>
</dbReference>
<evidence type="ECO:0000313" key="11">
    <source>
        <dbReference type="Proteomes" id="UP000825935"/>
    </source>
</evidence>
<feature type="region of interest" description="Disordered" evidence="7">
    <location>
        <begin position="1"/>
        <end position="20"/>
    </location>
</feature>
<dbReference type="InterPro" id="IPR047258">
    <property type="entry name" value="C2C_MCTP_PRT_plant"/>
</dbReference>
<keyword evidence="3 8" id="KW-0812">Transmembrane</keyword>
<dbReference type="OrthoDB" id="67700at2759"/>
<dbReference type="InterPro" id="IPR035892">
    <property type="entry name" value="C2_domain_sf"/>
</dbReference>
<dbReference type="Proteomes" id="UP000825935">
    <property type="component" value="Chromosome 36"/>
</dbReference>
<dbReference type="PRINTS" id="PR00360">
    <property type="entry name" value="C2DOMAIN"/>
</dbReference>
<dbReference type="EMBL" id="CM035441">
    <property type="protein sequence ID" value="KAH7281346.1"/>
    <property type="molecule type" value="Genomic_DNA"/>
</dbReference>
<evidence type="ECO:0000256" key="8">
    <source>
        <dbReference type="SAM" id="Phobius"/>
    </source>
</evidence>
<protein>
    <recommendedName>
        <fullName evidence="9">C2 domain-containing protein</fullName>
    </recommendedName>
</protein>
<dbReference type="InterPro" id="IPR047255">
    <property type="entry name" value="C2D_MCTP_PRT_plant"/>
</dbReference>
<evidence type="ECO:0000256" key="5">
    <source>
        <dbReference type="ARBA" id="ARBA00022989"/>
    </source>
</evidence>
<feature type="domain" description="C2" evidence="9">
    <location>
        <begin position="338"/>
        <end position="463"/>
    </location>
</feature>
<evidence type="ECO:0000256" key="1">
    <source>
        <dbReference type="ARBA" id="ARBA00004141"/>
    </source>
</evidence>
<evidence type="ECO:0000259" key="9">
    <source>
        <dbReference type="PROSITE" id="PS50004"/>
    </source>
</evidence>
<feature type="transmembrane region" description="Helical" evidence="8">
    <location>
        <begin position="593"/>
        <end position="623"/>
    </location>
</feature>
<evidence type="ECO:0000256" key="4">
    <source>
        <dbReference type="ARBA" id="ARBA00022737"/>
    </source>
</evidence>
<dbReference type="SUPFAM" id="SSF49562">
    <property type="entry name" value="C2 domain (Calcium/lipid-binding domain, CaLB)"/>
    <property type="match status" value="3"/>
</dbReference>
<feature type="domain" description="C2" evidence="9">
    <location>
        <begin position="23"/>
        <end position="144"/>
    </location>
</feature>
<evidence type="ECO:0000313" key="10">
    <source>
        <dbReference type="EMBL" id="KAH7281346.1"/>
    </source>
</evidence>
<comment type="similarity">
    <text evidence="2">Belongs to the MCTP family.</text>
</comment>
<comment type="subcellular location">
    <subcellularLocation>
        <location evidence="1">Membrane</location>
        <topology evidence="1">Multi-pass membrane protein</topology>
    </subcellularLocation>
</comment>
<keyword evidence="5 8" id="KW-1133">Transmembrane helix</keyword>
<name>A0A8T2QCE6_CERRI</name>
<dbReference type="Pfam" id="PF08372">
    <property type="entry name" value="PRT_C"/>
    <property type="match status" value="1"/>
</dbReference>
<dbReference type="PANTHER" id="PTHR31425:SF50">
    <property type="entry name" value="FT-INTERACTING PROTEIN 3-RELATED"/>
    <property type="match status" value="1"/>
</dbReference>
<keyword evidence="11" id="KW-1185">Reference proteome</keyword>
<dbReference type="Gene3D" id="2.60.40.150">
    <property type="entry name" value="C2 domain"/>
    <property type="match status" value="3"/>
</dbReference>
<dbReference type="CDD" id="cd04019">
    <property type="entry name" value="C2C_MCTP_PRT_plant"/>
    <property type="match status" value="1"/>
</dbReference>
<proteinExistence type="inferred from homology"/>